<keyword evidence="3" id="KW-0732">Signal</keyword>
<feature type="region of interest" description="Disordered" evidence="5">
    <location>
        <begin position="1"/>
        <end position="27"/>
    </location>
</feature>
<evidence type="ECO:0000256" key="2">
    <source>
        <dbReference type="ARBA" id="ARBA00022702"/>
    </source>
</evidence>
<dbReference type="EMBL" id="JBBWWQ010000013">
    <property type="protein sequence ID" value="KAK8933345.1"/>
    <property type="molecule type" value="Genomic_DNA"/>
</dbReference>
<reference evidence="6 7" key="1">
    <citation type="journal article" date="2022" name="Nat. Plants">
        <title>Genomes of leafy and leafless Platanthera orchids illuminate the evolution of mycoheterotrophy.</title>
        <authorList>
            <person name="Li M.H."/>
            <person name="Liu K.W."/>
            <person name="Li Z."/>
            <person name="Lu H.C."/>
            <person name="Ye Q.L."/>
            <person name="Zhang D."/>
            <person name="Wang J.Y."/>
            <person name="Li Y.F."/>
            <person name="Zhong Z.M."/>
            <person name="Liu X."/>
            <person name="Yu X."/>
            <person name="Liu D.K."/>
            <person name="Tu X.D."/>
            <person name="Liu B."/>
            <person name="Hao Y."/>
            <person name="Liao X.Y."/>
            <person name="Jiang Y.T."/>
            <person name="Sun W.H."/>
            <person name="Chen J."/>
            <person name="Chen Y.Q."/>
            <person name="Ai Y."/>
            <person name="Zhai J.W."/>
            <person name="Wu S.S."/>
            <person name="Zhou Z."/>
            <person name="Hsiao Y.Y."/>
            <person name="Wu W.L."/>
            <person name="Chen Y.Y."/>
            <person name="Lin Y.F."/>
            <person name="Hsu J.L."/>
            <person name="Li C.Y."/>
            <person name="Wang Z.W."/>
            <person name="Zhao X."/>
            <person name="Zhong W.Y."/>
            <person name="Ma X.K."/>
            <person name="Ma L."/>
            <person name="Huang J."/>
            <person name="Chen G.Z."/>
            <person name="Huang M.Z."/>
            <person name="Huang L."/>
            <person name="Peng D.H."/>
            <person name="Luo Y.B."/>
            <person name="Zou S.Q."/>
            <person name="Chen S.P."/>
            <person name="Lan S."/>
            <person name="Tsai W.C."/>
            <person name="Van de Peer Y."/>
            <person name="Liu Z.J."/>
        </authorList>
    </citation>
    <scope>NUCLEOTIDE SEQUENCE [LARGE SCALE GENOMIC DNA]</scope>
    <source>
        <strain evidence="6">Lor287</strain>
    </source>
</reference>
<evidence type="ECO:0000256" key="1">
    <source>
        <dbReference type="ARBA" id="ARBA00009178"/>
    </source>
</evidence>
<dbReference type="AlphaFoldDB" id="A0AAP0G172"/>
<sequence>MPLDSCTKKAKESKKPSQSLIKRRKAHRREMPKPIRYDYHQIRENHKLKKSTVLISILLLLPALLLFRTHATPSPGSEAGRRRLLWTATLQKSYITYDVLKRDKVPCDRPGSPYYSCHENGDSKANPYVRGCSIITGCREGSP</sequence>
<dbReference type="PANTHER" id="PTHR33136">
    <property type="entry name" value="RAPID ALKALINIZATION FACTOR-LIKE"/>
    <property type="match status" value="1"/>
</dbReference>
<organism evidence="6 7">
    <name type="scientific">Platanthera zijinensis</name>
    <dbReference type="NCBI Taxonomy" id="2320716"/>
    <lineage>
        <taxon>Eukaryota</taxon>
        <taxon>Viridiplantae</taxon>
        <taxon>Streptophyta</taxon>
        <taxon>Embryophyta</taxon>
        <taxon>Tracheophyta</taxon>
        <taxon>Spermatophyta</taxon>
        <taxon>Magnoliopsida</taxon>
        <taxon>Liliopsida</taxon>
        <taxon>Asparagales</taxon>
        <taxon>Orchidaceae</taxon>
        <taxon>Orchidoideae</taxon>
        <taxon>Orchideae</taxon>
        <taxon>Orchidinae</taxon>
        <taxon>Platanthera</taxon>
    </lineage>
</organism>
<protein>
    <submittedName>
        <fullName evidence="6">Protein RALF-like 24</fullName>
    </submittedName>
</protein>
<accession>A0AAP0G172</accession>
<evidence type="ECO:0000313" key="6">
    <source>
        <dbReference type="EMBL" id="KAK8933345.1"/>
    </source>
</evidence>
<dbReference type="GO" id="GO:0005179">
    <property type="term" value="F:hormone activity"/>
    <property type="evidence" value="ECO:0007669"/>
    <property type="project" value="UniProtKB-KW"/>
</dbReference>
<evidence type="ECO:0000256" key="3">
    <source>
        <dbReference type="ARBA" id="ARBA00022729"/>
    </source>
</evidence>
<evidence type="ECO:0000256" key="5">
    <source>
        <dbReference type="SAM" id="MobiDB-lite"/>
    </source>
</evidence>
<keyword evidence="4" id="KW-1015">Disulfide bond</keyword>
<proteinExistence type="inferred from homology"/>
<keyword evidence="2" id="KW-0372">Hormone</keyword>
<dbReference type="InterPro" id="IPR008801">
    <property type="entry name" value="RALF"/>
</dbReference>
<dbReference type="GO" id="GO:0019722">
    <property type="term" value="P:calcium-mediated signaling"/>
    <property type="evidence" value="ECO:0007669"/>
    <property type="project" value="TreeGrafter"/>
</dbReference>
<dbReference type="GO" id="GO:0009506">
    <property type="term" value="C:plasmodesma"/>
    <property type="evidence" value="ECO:0007669"/>
    <property type="project" value="TreeGrafter"/>
</dbReference>
<comment type="caution">
    <text evidence="6">The sequence shown here is derived from an EMBL/GenBank/DDBJ whole genome shotgun (WGS) entry which is preliminary data.</text>
</comment>
<dbReference type="PANTHER" id="PTHR33136:SF36">
    <property type="entry name" value="PROTEIN RALF-LIKE 31"/>
    <property type="match status" value="1"/>
</dbReference>
<dbReference type="Pfam" id="PF05498">
    <property type="entry name" value="RALF"/>
    <property type="match status" value="1"/>
</dbReference>
<gene>
    <name evidence="6" type="primary">RALFL24</name>
    <name evidence="6" type="ORF">KSP39_PZI015978</name>
</gene>
<keyword evidence="7" id="KW-1185">Reference proteome</keyword>
<name>A0AAP0G172_9ASPA</name>
<evidence type="ECO:0000256" key="4">
    <source>
        <dbReference type="ARBA" id="ARBA00023157"/>
    </source>
</evidence>
<comment type="similarity">
    <text evidence="1">Belongs to the plant rapid alkalinization factor (RALF) family.</text>
</comment>
<evidence type="ECO:0000313" key="7">
    <source>
        <dbReference type="Proteomes" id="UP001418222"/>
    </source>
</evidence>
<feature type="compositionally biased region" description="Basic and acidic residues" evidence="5">
    <location>
        <begin position="1"/>
        <end position="15"/>
    </location>
</feature>
<dbReference type="Proteomes" id="UP001418222">
    <property type="component" value="Unassembled WGS sequence"/>
</dbReference>